<keyword evidence="4 10" id="KW-0812">Transmembrane</keyword>
<feature type="transmembrane region" description="Helical" evidence="10">
    <location>
        <begin position="264"/>
        <end position="286"/>
    </location>
</feature>
<feature type="compositionally biased region" description="Basic and acidic residues" evidence="9">
    <location>
        <begin position="1110"/>
        <end position="1125"/>
    </location>
</feature>
<dbReference type="Proteomes" id="UP000253664">
    <property type="component" value="Unassembled WGS sequence"/>
</dbReference>
<comment type="similarity">
    <text evidence="3">Belongs to the peroxisomal membrane protein PXMP2/4 family.</text>
</comment>
<keyword evidence="5" id="KW-0677">Repeat</keyword>
<keyword evidence="8 10" id="KW-0472">Membrane</keyword>
<dbReference type="InterPro" id="IPR007248">
    <property type="entry name" value="Mpv17_PMP22"/>
</dbReference>
<feature type="transmembrane region" description="Helical" evidence="10">
    <location>
        <begin position="240"/>
        <end position="258"/>
    </location>
</feature>
<sequence length="1360" mass="151263">MSLMDDLDDVRRYQAPYGARRPVPTISRYLEEKAARQQEALRGNENLDDEDDEEDDDEAADDAMAPTSSWGLLASGNPERRPSKSSFAGASRTQIDDREDDDGKAGMDYGGTNGGDLQQPLEDTSQVSPGTAHPKHRRRKLRSRKRERAEREVTDPITHLPVMIHDFTSDSLAQLDYNDPPSGTTPETATGAAGKHKSAEELEREQTSTQRDHDVLVDCFPPPELEALGRNMVAIFERSLILGLTGMAVIGWIVLRAAELEPSTLGAVAGIAAVTGLVMAVSAYAARKMDGLFRDELWDAQRRRSAARVGRDSREEAESTAWLNSLLNAVWPVVNPDLFASLSDTLEDVMQASLPRFVRMVSVEDIGQGSEALRILGVRWLPTGAAARTVRPDGTLAPDEEDSSGGQDAMAGEEGDFVNLEVAFAYRTRSSSKSLKDRTKDMHLYVAFYLPGNIKVPVWVDLQGIVGSMRVRLQLTPDPPFFALCTMAFMGQPKSAVDAAVAEYVAPKSLTVDLKDMLAGDDFKKDTNSTGVLMVNIRRGYHFKMGDVGIPLFKEGSSDPYVSVAWAKFGKVLWSTRVIVSEMEPVWDETCFVVVTPEELNIDERLRVQLWDSDRFTADDDLGRIEVPLKELMTDQRSRGRMWERVDGFHALEAGGEMPGKLEWSVGYFPKTGVEPCQFSRQTYDPDIRSMAQLRASVDIKCEKKLRETMLKDGKADRDEAELDKIKAQEFKQEQDAMVMSAPPPDGYPSGLLAMQIHNITGLELDKPNKRQAEDDDEASDEEETGENLPSSYCTIIINHSKTYKTRTKPQNAKPFFNAGCERFVRDWRECEVFVSVRDARLHEDNPLLGIVHLPLAEVFKEKSQVMGFWPLSGGIGHGRIRLSLVWRSVALQAPRNLLGWSYGTLEVEAQATSPDCLEELRSCKLKLTTNISMGKMQPLTPGAGAAWQAKKEQHLSLAVTRRYSSCLAVAFKNKGFFGDKVAAFCVLWLKDVPDEEEQTVELPIWKGDRERAMACCLDECGERVGSLRMRLTFLAGMGNAHSKWASRKQNLRDVVEVMEMARDNLDTDAMRREAGPVSDEASSDSDSSDGGDGAKSIKSVGRGSIPDGSVDHRQGPLDQVRDYRRRDKALHRQHRGIMQWKVPRTARWVKHKIGRVGGGVSDLFDHHSRTTGVETETSSVGTSLDKKSTVIESVTTAVLFATGDITAQQLVDKRGIKGHDLKRTGRMALYGGFVFGPVATTWIGFLSRKITFANRRVEALARVACDQSFFAPVMIGVFLSSMATMEGASPKERLEKTWWPALKTNWMVWPFVQMVNFTFLPLQHRVLFANIISIGWNSYLSWVNSQSVAEQGVRLPAKV</sequence>
<feature type="domain" description="C2" evidence="11">
    <location>
        <begin position="513"/>
        <end position="644"/>
    </location>
</feature>
<dbReference type="InterPro" id="IPR037767">
    <property type="entry name" value="C2A_Mug190-like"/>
</dbReference>
<dbReference type="OrthoDB" id="419768at2759"/>
<feature type="compositionally biased region" description="Polar residues" evidence="9">
    <location>
        <begin position="84"/>
        <end position="93"/>
    </location>
</feature>
<keyword evidence="6" id="KW-0256">Endoplasmic reticulum</keyword>
<feature type="compositionally biased region" description="Acidic residues" evidence="9">
    <location>
        <begin position="774"/>
        <end position="786"/>
    </location>
</feature>
<evidence type="ECO:0000256" key="2">
    <source>
        <dbReference type="ARBA" id="ARBA00004586"/>
    </source>
</evidence>
<reference evidence="12 13" key="1">
    <citation type="journal article" date="2015" name="BMC Genomics">
        <title>Insights from the genome of Ophiocordyceps polyrhachis-furcata to pathogenicity and host specificity in insect fungi.</title>
        <authorList>
            <person name="Wichadakul D."/>
            <person name="Kobmoo N."/>
            <person name="Ingsriswang S."/>
            <person name="Tangphatsornruang S."/>
            <person name="Chantasingh D."/>
            <person name="Luangsa-ard J.J."/>
            <person name="Eurwilaichitr L."/>
        </authorList>
    </citation>
    <scope>NUCLEOTIDE SEQUENCE [LARGE SCALE GENOMIC DNA]</scope>
    <source>
        <strain evidence="12 13">BCC 54312</strain>
    </source>
</reference>
<comment type="caution">
    <text evidence="12">The sequence shown here is derived from an EMBL/GenBank/DDBJ whole genome shotgun (WGS) entry which is preliminary data.</text>
</comment>
<dbReference type="STRING" id="1330021.A0A367LFY3"/>
<gene>
    <name evidence="12" type="ORF">L249_1348</name>
</gene>
<dbReference type="Pfam" id="PF04117">
    <property type="entry name" value="Mpv17_PMP22"/>
    <property type="match status" value="1"/>
</dbReference>
<dbReference type="Pfam" id="PF25669">
    <property type="entry name" value="SMP_MUG190-like"/>
    <property type="match status" value="1"/>
</dbReference>
<dbReference type="InterPro" id="IPR035892">
    <property type="entry name" value="C2_domain_sf"/>
</dbReference>
<dbReference type="Gene3D" id="2.60.40.150">
    <property type="entry name" value="C2 domain"/>
    <property type="match status" value="2"/>
</dbReference>
<proteinExistence type="inferred from homology"/>
<evidence type="ECO:0000256" key="7">
    <source>
        <dbReference type="ARBA" id="ARBA00022989"/>
    </source>
</evidence>
<comment type="subcellular location">
    <subcellularLocation>
        <location evidence="2">Endoplasmic reticulum membrane</location>
    </subcellularLocation>
    <subcellularLocation>
        <location evidence="1">Membrane</location>
        <topology evidence="1">Multi-pass membrane protein</topology>
    </subcellularLocation>
</comment>
<feature type="compositionally biased region" description="Basic and acidic residues" evidence="9">
    <location>
        <begin position="197"/>
        <end position="211"/>
    </location>
</feature>
<dbReference type="PANTHER" id="PTHR47348:SF2">
    <property type="entry name" value="MEIOTICALLY UP-REGULATED 190 PROTEIN"/>
    <property type="match status" value="1"/>
</dbReference>
<evidence type="ECO:0000313" key="13">
    <source>
        <dbReference type="Proteomes" id="UP000253664"/>
    </source>
</evidence>
<dbReference type="Pfam" id="PF00168">
    <property type="entry name" value="C2"/>
    <property type="match status" value="2"/>
</dbReference>
<dbReference type="CDD" id="cd04041">
    <property type="entry name" value="C2A_fungal"/>
    <property type="match status" value="1"/>
</dbReference>
<accession>A0A367LFY3</accession>
<dbReference type="PROSITE" id="PS50004">
    <property type="entry name" value="C2"/>
    <property type="match status" value="2"/>
</dbReference>
<evidence type="ECO:0000256" key="1">
    <source>
        <dbReference type="ARBA" id="ARBA00004141"/>
    </source>
</evidence>
<evidence type="ECO:0000256" key="6">
    <source>
        <dbReference type="ARBA" id="ARBA00022824"/>
    </source>
</evidence>
<evidence type="ECO:0000256" key="4">
    <source>
        <dbReference type="ARBA" id="ARBA00022692"/>
    </source>
</evidence>
<feature type="domain" description="C2" evidence="11">
    <location>
        <begin position="732"/>
        <end position="871"/>
    </location>
</feature>
<keyword evidence="7 10" id="KW-1133">Transmembrane helix</keyword>
<dbReference type="SMART" id="SM00239">
    <property type="entry name" value="C2"/>
    <property type="match status" value="2"/>
</dbReference>
<dbReference type="GO" id="GO:0005789">
    <property type="term" value="C:endoplasmic reticulum membrane"/>
    <property type="evidence" value="ECO:0007669"/>
    <property type="project" value="UniProtKB-SubCell"/>
</dbReference>
<evidence type="ECO:0000256" key="3">
    <source>
        <dbReference type="ARBA" id="ARBA00006824"/>
    </source>
</evidence>
<feature type="region of interest" description="Disordered" evidence="9">
    <location>
        <begin position="172"/>
        <end position="211"/>
    </location>
</feature>
<feature type="region of interest" description="Disordered" evidence="9">
    <location>
        <begin position="763"/>
        <end position="788"/>
    </location>
</feature>
<dbReference type="Pfam" id="PF25331">
    <property type="entry name" value="C2_Mug190_3rd"/>
    <property type="match status" value="1"/>
</dbReference>
<organism evidence="12 13">
    <name type="scientific">Ophiocordyceps polyrhachis-furcata BCC 54312</name>
    <dbReference type="NCBI Taxonomy" id="1330021"/>
    <lineage>
        <taxon>Eukaryota</taxon>
        <taxon>Fungi</taxon>
        <taxon>Dikarya</taxon>
        <taxon>Ascomycota</taxon>
        <taxon>Pezizomycotina</taxon>
        <taxon>Sordariomycetes</taxon>
        <taxon>Hypocreomycetidae</taxon>
        <taxon>Hypocreales</taxon>
        <taxon>Ophiocordycipitaceae</taxon>
        <taxon>Ophiocordyceps</taxon>
    </lineage>
</organism>
<evidence type="ECO:0000259" key="11">
    <source>
        <dbReference type="PROSITE" id="PS50004"/>
    </source>
</evidence>
<evidence type="ECO:0000256" key="8">
    <source>
        <dbReference type="ARBA" id="ARBA00023136"/>
    </source>
</evidence>
<dbReference type="CDD" id="cd21676">
    <property type="entry name" value="SMP_Mug190"/>
    <property type="match status" value="1"/>
</dbReference>
<evidence type="ECO:0000313" key="12">
    <source>
        <dbReference type="EMBL" id="RCI13335.1"/>
    </source>
</evidence>
<feature type="region of interest" description="Disordered" evidence="9">
    <location>
        <begin position="391"/>
        <end position="411"/>
    </location>
</feature>
<evidence type="ECO:0000256" key="9">
    <source>
        <dbReference type="SAM" id="MobiDB-lite"/>
    </source>
</evidence>
<evidence type="ECO:0000256" key="5">
    <source>
        <dbReference type="ARBA" id="ARBA00022737"/>
    </source>
</evidence>
<dbReference type="InterPro" id="IPR000008">
    <property type="entry name" value="C2_dom"/>
</dbReference>
<feature type="compositionally biased region" description="Acidic residues" evidence="9">
    <location>
        <begin position="46"/>
        <end position="61"/>
    </location>
</feature>
<feature type="compositionally biased region" description="Low complexity" evidence="9">
    <location>
        <begin position="180"/>
        <end position="193"/>
    </location>
</feature>
<dbReference type="SUPFAM" id="SSF49562">
    <property type="entry name" value="C2 domain (Calcium/lipid-binding domain, CaLB)"/>
    <property type="match status" value="2"/>
</dbReference>
<feature type="region of interest" description="Disordered" evidence="9">
    <location>
        <begin position="1"/>
        <end position="157"/>
    </location>
</feature>
<dbReference type="PANTHER" id="PTHR47348">
    <property type="entry name" value="MEIOTICALLY UP-REGULATED GENE 190 PROTEIN"/>
    <property type="match status" value="1"/>
</dbReference>
<feature type="transmembrane region" description="Helical" evidence="10">
    <location>
        <begin position="1228"/>
        <end position="1248"/>
    </location>
</feature>
<keyword evidence="13" id="KW-1185">Reference proteome</keyword>
<dbReference type="CDD" id="cd04052">
    <property type="entry name" value="C2B_Tricalbin-like"/>
    <property type="match status" value="1"/>
</dbReference>
<protein>
    <recommendedName>
        <fullName evidence="11">C2 domain-containing protein</fullName>
    </recommendedName>
</protein>
<feature type="region of interest" description="Disordered" evidence="9">
    <location>
        <begin position="1066"/>
        <end position="1125"/>
    </location>
</feature>
<feature type="compositionally biased region" description="Basic and acidic residues" evidence="9">
    <location>
        <begin position="764"/>
        <end position="773"/>
    </location>
</feature>
<dbReference type="InterPro" id="IPR037765">
    <property type="entry name" value="C2B_Tricalbin"/>
</dbReference>
<feature type="compositionally biased region" description="Basic residues" evidence="9">
    <location>
        <begin position="133"/>
        <end position="146"/>
    </location>
</feature>
<evidence type="ECO:0000256" key="10">
    <source>
        <dbReference type="SAM" id="Phobius"/>
    </source>
</evidence>
<dbReference type="GO" id="GO:0061817">
    <property type="term" value="P:endoplasmic reticulum-plasma membrane tethering"/>
    <property type="evidence" value="ECO:0007669"/>
    <property type="project" value="InterPro"/>
</dbReference>
<feature type="compositionally biased region" description="Basic and acidic residues" evidence="9">
    <location>
        <begin position="1066"/>
        <end position="1075"/>
    </location>
</feature>
<dbReference type="InterPro" id="IPR057349">
    <property type="entry name" value="C2_Mug190_3rd"/>
</dbReference>
<name>A0A367LFY3_9HYPO</name>
<dbReference type="EMBL" id="LKCN02000007">
    <property type="protein sequence ID" value="RCI13335.1"/>
    <property type="molecule type" value="Genomic_DNA"/>
</dbReference>